<evidence type="ECO:0000256" key="1">
    <source>
        <dbReference type="SAM" id="MobiDB-lite"/>
    </source>
</evidence>
<feature type="region of interest" description="Disordered" evidence="1">
    <location>
        <begin position="1"/>
        <end position="28"/>
    </location>
</feature>
<evidence type="ECO:0000313" key="3">
    <source>
        <dbReference type="Proteomes" id="UP000192761"/>
    </source>
</evidence>
<reference evidence="2 3" key="1">
    <citation type="submission" date="2017-04" db="EMBL/GenBank/DDBJ databases">
        <authorList>
            <person name="Afonso C.L."/>
            <person name="Miller P.J."/>
            <person name="Scott M.A."/>
            <person name="Spackman E."/>
            <person name="Goraichik I."/>
            <person name="Dimitrov K.M."/>
            <person name="Suarez D.L."/>
            <person name="Swayne D.E."/>
        </authorList>
    </citation>
    <scope>NUCLEOTIDE SEQUENCE [LARGE SCALE GENOMIC DNA]</scope>
    <source>
        <strain evidence="2 3">DSM 23236</strain>
    </source>
</reference>
<organism evidence="2 3">
    <name type="scientific">Andreprevotia lacus DSM 23236</name>
    <dbReference type="NCBI Taxonomy" id="1121001"/>
    <lineage>
        <taxon>Bacteria</taxon>
        <taxon>Pseudomonadati</taxon>
        <taxon>Pseudomonadota</taxon>
        <taxon>Betaproteobacteria</taxon>
        <taxon>Neisseriales</taxon>
        <taxon>Chitinibacteraceae</taxon>
        <taxon>Andreprevotia</taxon>
    </lineage>
</organism>
<feature type="compositionally biased region" description="Polar residues" evidence="1">
    <location>
        <begin position="14"/>
        <end position="28"/>
    </location>
</feature>
<dbReference type="STRING" id="1121001.SAMN02745857_03603"/>
<dbReference type="EMBL" id="FWXD01000029">
    <property type="protein sequence ID" value="SMC29101.1"/>
    <property type="molecule type" value="Genomic_DNA"/>
</dbReference>
<name>A0A1W1XZY4_9NEIS</name>
<accession>A0A1W1XZY4</accession>
<dbReference type="Proteomes" id="UP000192761">
    <property type="component" value="Unassembled WGS sequence"/>
</dbReference>
<dbReference type="RefSeq" id="WP_084092547.1">
    <property type="nucleotide sequence ID" value="NZ_FWXD01000029.1"/>
</dbReference>
<protein>
    <submittedName>
        <fullName evidence="2">Uncharacterized protein</fullName>
    </submittedName>
</protein>
<evidence type="ECO:0000313" key="2">
    <source>
        <dbReference type="EMBL" id="SMC29101.1"/>
    </source>
</evidence>
<dbReference type="AlphaFoldDB" id="A0A1W1XZY4"/>
<sequence length="66" mass="7216">MTATAIVSGKTGANPMSQFGSSRLRQQASEQVAQLEREVEQARNTLAELETALREARERLEILGGE</sequence>
<keyword evidence="3" id="KW-1185">Reference proteome</keyword>
<gene>
    <name evidence="2" type="ORF">SAMN02745857_03603</name>
</gene>
<proteinExistence type="predicted"/>